<gene>
    <name evidence="1" type="ORF">GT003_29780</name>
</gene>
<organism evidence="1 2">
    <name type="scientific">Paenibacillus sacheonensis</name>
    <dbReference type="NCBI Taxonomy" id="742054"/>
    <lineage>
        <taxon>Bacteria</taxon>
        <taxon>Bacillati</taxon>
        <taxon>Bacillota</taxon>
        <taxon>Bacilli</taxon>
        <taxon>Bacillales</taxon>
        <taxon>Paenibacillaceae</taxon>
        <taxon>Paenibacillus</taxon>
    </lineage>
</organism>
<name>A0A7X5C1V6_9BACL</name>
<evidence type="ECO:0000313" key="2">
    <source>
        <dbReference type="Proteomes" id="UP000558113"/>
    </source>
</evidence>
<comment type="caution">
    <text evidence="1">The sequence shown here is derived from an EMBL/GenBank/DDBJ whole genome shotgun (WGS) entry which is preliminary data.</text>
</comment>
<dbReference type="AlphaFoldDB" id="A0A7X5C1V6"/>
<reference evidence="1 2" key="1">
    <citation type="submission" date="2020-01" db="EMBL/GenBank/DDBJ databases">
        <title>Paenibacillus soybeanensis sp. nov. isolated from the nodules of soybean (Glycine max(L.) Merr).</title>
        <authorList>
            <person name="Wang H."/>
        </authorList>
    </citation>
    <scope>NUCLEOTIDE SEQUENCE [LARGE SCALE GENOMIC DNA]</scope>
    <source>
        <strain evidence="1 2">DSM 23054</strain>
    </source>
</reference>
<dbReference type="Proteomes" id="UP000558113">
    <property type="component" value="Unassembled WGS sequence"/>
</dbReference>
<dbReference type="EMBL" id="JAAAMU010000028">
    <property type="protein sequence ID" value="NBC73172.1"/>
    <property type="molecule type" value="Genomic_DNA"/>
</dbReference>
<protein>
    <submittedName>
        <fullName evidence="1">Uncharacterized protein</fullName>
    </submittedName>
</protein>
<sequence>MYTVRHFPGMSVGQALISTGVVRISNNGRIISVSGVAVTGSVEAILRLNGRPIPHTLLNLPIQNGDSVGLELIVRVLRGEEQDALPLSGQVENNFEQLQRLEAEEQQ</sequence>
<evidence type="ECO:0000313" key="1">
    <source>
        <dbReference type="EMBL" id="NBC73172.1"/>
    </source>
</evidence>
<dbReference type="OrthoDB" id="2639942at2"/>
<keyword evidence="2" id="KW-1185">Reference proteome</keyword>
<proteinExistence type="predicted"/>
<accession>A0A7X5C1V6</accession>